<feature type="region of interest" description="Disordered" evidence="3">
    <location>
        <begin position="396"/>
        <end position="472"/>
    </location>
</feature>
<keyword evidence="2" id="KW-0539">Nucleus</keyword>
<dbReference type="Proteomes" id="UP000822688">
    <property type="component" value="Chromosome 7"/>
</dbReference>
<dbReference type="InterPro" id="IPR023780">
    <property type="entry name" value="Chromo_domain"/>
</dbReference>
<feature type="compositionally biased region" description="Acidic residues" evidence="3">
    <location>
        <begin position="114"/>
        <end position="138"/>
    </location>
</feature>
<dbReference type="PROSITE" id="PS50013">
    <property type="entry name" value="CHROMO_2"/>
    <property type="match status" value="1"/>
</dbReference>
<sequence length="648" mass="71207">MGKQRTDAEQSAIEHGGDSAPVGGARLRPMQEVIRNSPRLKSRGRGGESGGVFMADPPGKAMANRSKDRRKSTTPKSTTKSNAKGEKNNNAREKNVVKDEDSEESNIDDRGNDENEEEDEDDMDSDDVEEESGQEEVLGEGMFEVEAIRKKRIRKGKKEFLVKWRNWPEKDNTWEPYGHVARCRDILEEFEASQKAKRTKRRFGTYTLDGQGKRKRSSISTADEDAPSQSEGKDTVKSSTDSYAVPQEKEGKTRHKLTERTASPSSAEAARTLLDLPDEAPTTSKLAPQLEGNKVIGNVVPGEENGADSFGKAVVMYETPPITRVNGAEDGVVDGVPSTDTKNLGLSGVNGWAEASIGRLTYGDNNKPPLPSSRMVAKRENELLKTPVVTPVAAAQEGRCPTEEKPQSKPVKVVESGHSDEEMDTKNLNLVHDTVQGVTGSSKSEGGPIGSKRRKGAVPRRVPQEQDGVQTSLEDVKKELGQGLDDYHTTADKVSGKELAAAASRIIPSADKDCQSALQDSLSGKAMSTPLPAEKKEIEALEKPVITQILKAISYSNSVTHDKQEVVVLFKASRSDGEEVVVDNKFMRESYPLLVIYLHFMQFIQSLSVQMARCSMSCYVQHNFLQELKPRLSLSTVVFIWRTLKCVF</sequence>
<evidence type="ECO:0000256" key="1">
    <source>
        <dbReference type="ARBA" id="ARBA00004123"/>
    </source>
</evidence>
<organism evidence="5 6">
    <name type="scientific">Ceratodon purpureus</name>
    <name type="common">Fire moss</name>
    <name type="synonym">Dicranum purpureum</name>
    <dbReference type="NCBI Taxonomy" id="3225"/>
    <lineage>
        <taxon>Eukaryota</taxon>
        <taxon>Viridiplantae</taxon>
        <taxon>Streptophyta</taxon>
        <taxon>Embryophyta</taxon>
        <taxon>Bryophyta</taxon>
        <taxon>Bryophytina</taxon>
        <taxon>Bryopsida</taxon>
        <taxon>Dicranidae</taxon>
        <taxon>Pseudoditrichales</taxon>
        <taxon>Ditrichaceae</taxon>
        <taxon>Ceratodon</taxon>
    </lineage>
</organism>
<evidence type="ECO:0000256" key="3">
    <source>
        <dbReference type="SAM" id="MobiDB-lite"/>
    </source>
</evidence>
<dbReference type="SUPFAM" id="SSF54160">
    <property type="entry name" value="Chromo domain-like"/>
    <property type="match status" value="1"/>
</dbReference>
<comment type="caution">
    <text evidence="5">The sequence shown here is derived from an EMBL/GenBank/DDBJ whole genome shotgun (WGS) entry which is preliminary data.</text>
</comment>
<feature type="compositionally biased region" description="Basic and acidic residues" evidence="3">
    <location>
        <begin position="83"/>
        <end position="99"/>
    </location>
</feature>
<dbReference type="InterPro" id="IPR016197">
    <property type="entry name" value="Chromo-like_dom_sf"/>
</dbReference>
<dbReference type="InterPro" id="IPR000953">
    <property type="entry name" value="Chromo/chromo_shadow_dom"/>
</dbReference>
<feature type="compositionally biased region" description="Basic and acidic residues" evidence="3">
    <location>
        <begin position="247"/>
        <end position="259"/>
    </location>
</feature>
<evidence type="ECO:0000313" key="6">
    <source>
        <dbReference type="Proteomes" id="UP000822688"/>
    </source>
</evidence>
<dbReference type="InterPro" id="IPR023779">
    <property type="entry name" value="Chromodomain_CS"/>
</dbReference>
<dbReference type="Gene3D" id="2.40.50.40">
    <property type="match status" value="1"/>
</dbReference>
<dbReference type="AlphaFoldDB" id="A0A8T0H8V7"/>
<dbReference type="EMBL" id="CM026428">
    <property type="protein sequence ID" value="KAG0567843.1"/>
    <property type="molecule type" value="Genomic_DNA"/>
</dbReference>
<accession>A0A8T0H8V7</accession>
<name>A0A8T0H8V7_CERPU</name>
<feature type="region of interest" description="Disordered" evidence="3">
    <location>
        <begin position="1"/>
        <end position="144"/>
    </location>
</feature>
<dbReference type="CDD" id="cd00024">
    <property type="entry name" value="CD_CSD"/>
    <property type="match status" value="1"/>
</dbReference>
<dbReference type="InterPro" id="IPR044251">
    <property type="entry name" value="LHP1-like"/>
</dbReference>
<gene>
    <name evidence="5" type="ORF">KC19_7G165900</name>
</gene>
<dbReference type="PANTHER" id="PTHR47240">
    <property type="entry name" value="CHROMO DOMAIN-CONTAINING PROTEIN LHP1"/>
    <property type="match status" value="1"/>
</dbReference>
<protein>
    <recommendedName>
        <fullName evidence="4">Chromo domain-containing protein</fullName>
    </recommendedName>
</protein>
<evidence type="ECO:0000256" key="2">
    <source>
        <dbReference type="ARBA" id="ARBA00023242"/>
    </source>
</evidence>
<dbReference type="Pfam" id="PF00385">
    <property type="entry name" value="Chromo"/>
    <property type="match status" value="1"/>
</dbReference>
<keyword evidence="6" id="KW-1185">Reference proteome</keyword>
<comment type="subcellular location">
    <subcellularLocation>
        <location evidence="1">Nucleus</location>
    </subcellularLocation>
</comment>
<feature type="domain" description="Chromo" evidence="4">
    <location>
        <begin position="143"/>
        <end position="202"/>
    </location>
</feature>
<proteinExistence type="predicted"/>
<reference evidence="5" key="1">
    <citation type="submission" date="2020-06" db="EMBL/GenBank/DDBJ databases">
        <title>WGS assembly of Ceratodon purpureus strain R40.</title>
        <authorList>
            <person name="Carey S.B."/>
            <person name="Jenkins J."/>
            <person name="Shu S."/>
            <person name="Lovell J.T."/>
            <person name="Sreedasyam A."/>
            <person name="Maumus F."/>
            <person name="Tiley G.P."/>
            <person name="Fernandez-Pozo N."/>
            <person name="Barry K."/>
            <person name="Chen C."/>
            <person name="Wang M."/>
            <person name="Lipzen A."/>
            <person name="Daum C."/>
            <person name="Saski C.A."/>
            <person name="Payton A.C."/>
            <person name="Mcbreen J.C."/>
            <person name="Conrad R.E."/>
            <person name="Kollar L.M."/>
            <person name="Olsson S."/>
            <person name="Huttunen S."/>
            <person name="Landis J.B."/>
            <person name="Wickett N.J."/>
            <person name="Johnson M.G."/>
            <person name="Rensing S.A."/>
            <person name="Grimwood J."/>
            <person name="Schmutz J."/>
            <person name="Mcdaniel S.F."/>
        </authorList>
    </citation>
    <scope>NUCLEOTIDE SEQUENCE</scope>
    <source>
        <strain evidence="5">R40</strain>
    </source>
</reference>
<feature type="region of interest" description="Disordered" evidence="3">
    <location>
        <begin position="194"/>
        <end position="268"/>
    </location>
</feature>
<dbReference type="PANTHER" id="PTHR47240:SF2">
    <property type="entry name" value="CHROMO DOMAIN-CONTAINING PROTEIN LHP1"/>
    <property type="match status" value="1"/>
</dbReference>
<evidence type="ECO:0000313" key="5">
    <source>
        <dbReference type="EMBL" id="KAG0567843.1"/>
    </source>
</evidence>
<dbReference type="GO" id="GO:0031507">
    <property type="term" value="P:heterochromatin formation"/>
    <property type="evidence" value="ECO:0007669"/>
    <property type="project" value="InterPro"/>
</dbReference>
<evidence type="ECO:0000259" key="4">
    <source>
        <dbReference type="PROSITE" id="PS50013"/>
    </source>
</evidence>
<dbReference type="SMART" id="SM00298">
    <property type="entry name" value="CHROMO"/>
    <property type="match status" value="1"/>
</dbReference>
<dbReference type="GO" id="GO:0005634">
    <property type="term" value="C:nucleus"/>
    <property type="evidence" value="ECO:0007669"/>
    <property type="project" value="UniProtKB-SubCell"/>
</dbReference>
<dbReference type="PROSITE" id="PS00598">
    <property type="entry name" value="CHROMO_1"/>
    <property type="match status" value="1"/>
</dbReference>